<sequence>MNLEQQRRASQLAFEKSNDNIVVGNLELIPLTLEQLKATTSNSLYVIRAYESGLTAVVYHIRIEDRDWTLKCRRAESLVKNVDGQTSFLNEVQRRRDLSILKVSKPRAFRYIVDTQFASYRDGIILSPWINGDPIEHLNRDVFEQVFEAIINLELSGLFEWDFCPGNILCNTDDEVRLFDFGYMYQFDPLTHFNSNGLETPLFHGIERFETRFFFDYLLKNKQGMSEEQQFELYRLEKTCAVEAYQRKLLKLTELGAMPVVINRHVDIINVWKKALNSDEELQKLQLIESFRSNILDLLDDVHGQSCTPYTLKKADFIIQVLEQDYALLKDADGLFFGDENLEQGVLKAKYLKLKQSAMRFQLESVG</sequence>
<dbReference type="InterPro" id="IPR011009">
    <property type="entry name" value="Kinase-like_dom_sf"/>
</dbReference>
<accession>A0A9X2BIR6</accession>
<dbReference type="EMBL" id="JAJHVV010000003">
    <property type="protein sequence ID" value="MCK6262732.1"/>
    <property type="molecule type" value="Genomic_DNA"/>
</dbReference>
<dbReference type="RefSeq" id="WP_248007845.1">
    <property type="nucleotide sequence ID" value="NZ_JAJHVV010000003.1"/>
</dbReference>
<evidence type="ECO:0000313" key="2">
    <source>
        <dbReference type="Proteomes" id="UP001139559"/>
    </source>
</evidence>
<dbReference type="AlphaFoldDB" id="A0A9X2BIR6"/>
<dbReference type="Proteomes" id="UP001139559">
    <property type="component" value="Unassembled WGS sequence"/>
</dbReference>
<comment type="caution">
    <text evidence="1">The sequence shown here is derived from an EMBL/GenBank/DDBJ whole genome shotgun (WGS) entry which is preliminary data.</text>
</comment>
<organism evidence="1 2">
    <name type="scientific">Vibrio amylolyticus</name>
    <dbReference type="NCBI Taxonomy" id="2847292"/>
    <lineage>
        <taxon>Bacteria</taxon>
        <taxon>Pseudomonadati</taxon>
        <taxon>Pseudomonadota</taxon>
        <taxon>Gammaproteobacteria</taxon>
        <taxon>Vibrionales</taxon>
        <taxon>Vibrionaceae</taxon>
        <taxon>Vibrio</taxon>
    </lineage>
</organism>
<keyword evidence="2" id="KW-1185">Reference proteome</keyword>
<proteinExistence type="predicted"/>
<evidence type="ECO:0008006" key="3">
    <source>
        <dbReference type="Google" id="ProtNLM"/>
    </source>
</evidence>
<protein>
    <recommendedName>
        <fullName evidence="3">Phosphotransferase</fullName>
    </recommendedName>
</protein>
<evidence type="ECO:0000313" key="1">
    <source>
        <dbReference type="EMBL" id="MCK6262732.1"/>
    </source>
</evidence>
<dbReference type="SUPFAM" id="SSF56112">
    <property type="entry name" value="Protein kinase-like (PK-like)"/>
    <property type="match status" value="1"/>
</dbReference>
<gene>
    <name evidence="1" type="ORF">KP803_05525</name>
</gene>
<name>A0A9X2BIR6_9VIBR</name>
<reference evidence="1" key="1">
    <citation type="submission" date="2021-11" db="EMBL/GenBank/DDBJ databases">
        <title>Vibrio ZSDE26 sp. nov. and Vibrio ZSDZ34 sp. nov., isolated from coastal seawater in Qingdao.</title>
        <authorList>
            <person name="Zhang P."/>
        </authorList>
    </citation>
    <scope>NUCLEOTIDE SEQUENCE</scope>
    <source>
        <strain evidence="1">ZSDE26</strain>
    </source>
</reference>